<keyword evidence="1" id="KW-0812">Transmembrane</keyword>
<dbReference type="Proteomes" id="UP001249851">
    <property type="component" value="Unassembled WGS sequence"/>
</dbReference>
<dbReference type="Gene3D" id="3.50.50.60">
    <property type="entry name" value="FAD/NAD(P)-binding domain"/>
    <property type="match status" value="2"/>
</dbReference>
<sequence>MKIFDSKTALSISERNDSSNQSHCFHKKCTFRVWKVLVFSFSVVTVIVLLGFLIAMFGPGSKDLKRRTFVTPVDVCSRMESFREKTKANYSIVCATQISVGSTLHGLLFGSVIRVLDYTGFDGSVPGDQSQCSSTRFFILYFFRHSGLSSINQKSRGINVEFWNNNEINQSKTTNSTVYFPGAAGLVLARDLLKSGSETNVCIFEKENRLGGKIFDYRFPEAPNITVVRGVFGSNFTALKSTAFPTLNITPTVRETVENVKHANSANFFTAGYFLSSYLSPEGAKYFETLYGLKGSYMQNIDPESYKEYLKETVEDEGQIYEDMRPERGLSEGIERLNHSVQNLGGKVYLSETMTSVSKDGSKFVVQTIKQKVKANKTIITTGPTALKKMTGDVIRSITDHEIFQSVVGVPAFFGAAVYSSAWWEDMKVLQIKDSDQALPMFDSSSNCLGITMPYRGRGPNGVAVLQTIGNSAGCSDDWGKVLKVSKPAVDEELKRALEYKFQRKIPLTPLNTKAGANFSLSQIRNWAKRPLPRSDVFLADKAYYNFGGWLEDTIHSANEAYKEGWNTTFSWLCY</sequence>
<evidence type="ECO:0000313" key="3">
    <source>
        <dbReference type="EMBL" id="KAK2555027.1"/>
    </source>
</evidence>
<proteinExistence type="predicted"/>
<name>A0AAD9Q590_ACRCE</name>
<dbReference type="AlphaFoldDB" id="A0AAD9Q590"/>
<dbReference type="Gene3D" id="3.90.660.10">
    <property type="match status" value="1"/>
</dbReference>
<evidence type="ECO:0000256" key="1">
    <source>
        <dbReference type="SAM" id="Phobius"/>
    </source>
</evidence>
<feature type="transmembrane region" description="Helical" evidence="1">
    <location>
        <begin position="36"/>
        <end position="58"/>
    </location>
</feature>
<accession>A0AAD9Q590</accession>
<evidence type="ECO:0000259" key="2">
    <source>
        <dbReference type="Pfam" id="PF01593"/>
    </source>
</evidence>
<protein>
    <recommendedName>
        <fullName evidence="2">Amine oxidase domain-containing protein</fullName>
    </recommendedName>
</protein>
<dbReference type="GO" id="GO:0016491">
    <property type="term" value="F:oxidoreductase activity"/>
    <property type="evidence" value="ECO:0007669"/>
    <property type="project" value="InterPro"/>
</dbReference>
<dbReference type="Pfam" id="PF01593">
    <property type="entry name" value="Amino_oxidase"/>
    <property type="match status" value="1"/>
</dbReference>
<keyword evidence="4" id="KW-1185">Reference proteome</keyword>
<dbReference type="InterPro" id="IPR036188">
    <property type="entry name" value="FAD/NAD-bd_sf"/>
</dbReference>
<gene>
    <name evidence="3" type="ORF">P5673_023374</name>
</gene>
<reference evidence="3" key="2">
    <citation type="journal article" date="2023" name="Science">
        <title>Genomic signatures of disease resistance in endangered staghorn corals.</title>
        <authorList>
            <person name="Vollmer S.V."/>
            <person name="Selwyn J.D."/>
            <person name="Despard B.A."/>
            <person name="Roesel C.L."/>
        </authorList>
    </citation>
    <scope>NUCLEOTIDE SEQUENCE</scope>
    <source>
        <strain evidence="3">K2</strain>
    </source>
</reference>
<dbReference type="SUPFAM" id="SSF51905">
    <property type="entry name" value="FAD/NAD(P)-binding domain"/>
    <property type="match status" value="1"/>
</dbReference>
<keyword evidence="1" id="KW-0472">Membrane</keyword>
<reference evidence="3" key="1">
    <citation type="journal article" date="2023" name="G3 (Bethesda)">
        <title>Whole genome assembly and annotation of the endangered Caribbean coral Acropora cervicornis.</title>
        <authorList>
            <person name="Selwyn J.D."/>
            <person name="Vollmer S.V."/>
        </authorList>
    </citation>
    <scope>NUCLEOTIDE SEQUENCE</scope>
    <source>
        <strain evidence="3">K2</strain>
    </source>
</reference>
<dbReference type="InterPro" id="IPR002937">
    <property type="entry name" value="Amino_oxidase"/>
</dbReference>
<organism evidence="3 4">
    <name type="scientific">Acropora cervicornis</name>
    <name type="common">Staghorn coral</name>
    <dbReference type="NCBI Taxonomy" id="6130"/>
    <lineage>
        <taxon>Eukaryota</taxon>
        <taxon>Metazoa</taxon>
        <taxon>Cnidaria</taxon>
        <taxon>Anthozoa</taxon>
        <taxon>Hexacorallia</taxon>
        <taxon>Scleractinia</taxon>
        <taxon>Astrocoeniina</taxon>
        <taxon>Acroporidae</taxon>
        <taxon>Acropora</taxon>
    </lineage>
</organism>
<keyword evidence="1" id="KW-1133">Transmembrane helix</keyword>
<dbReference type="Pfam" id="PF13450">
    <property type="entry name" value="NAD_binding_8"/>
    <property type="match status" value="1"/>
</dbReference>
<feature type="domain" description="Amine oxidase" evidence="2">
    <location>
        <begin position="322"/>
        <end position="535"/>
    </location>
</feature>
<comment type="caution">
    <text evidence="3">The sequence shown here is derived from an EMBL/GenBank/DDBJ whole genome shotgun (WGS) entry which is preliminary data.</text>
</comment>
<evidence type="ECO:0000313" key="4">
    <source>
        <dbReference type="Proteomes" id="UP001249851"/>
    </source>
</evidence>
<dbReference type="EMBL" id="JARQWQ010000065">
    <property type="protein sequence ID" value="KAK2555027.1"/>
    <property type="molecule type" value="Genomic_DNA"/>
</dbReference>